<evidence type="ECO:0000313" key="7">
    <source>
        <dbReference type="Proteomes" id="UP000036959"/>
    </source>
</evidence>
<dbReference type="Pfam" id="PF04610">
    <property type="entry name" value="TrbL"/>
    <property type="match status" value="1"/>
</dbReference>
<evidence type="ECO:0000256" key="1">
    <source>
        <dbReference type="ARBA" id="ARBA00004141"/>
    </source>
</evidence>
<dbReference type="AlphaFoldDB" id="A0A0L0ME76"/>
<dbReference type="GO" id="GO:0030255">
    <property type="term" value="P:protein secretion by the type IV secretion system"/>
    <property type="evidence" value="ECO:0007669"/>
    <property type="project" value="InterPro"/>
</dbReference>
<feature type="transmembrane region" description="Helical" evidence="5">
    <location>
        <begin position="175"/>
        <end position="195"/>
    </location>
</feature>
<keyword evidence="7" id="KW-1185">Reference proteome</keyword>
<reference evidence="7" key="1">
    <citation type="submission" date="2015-06" db="EMBL/GenBank/DDBJ databases">
        <title>Comparative genomics of Burkholderia leaf nodule symbionts.</title>
        <authorList>
            <person name="Carlier A."/>
            <person name="Eberl L."/>
            <person name="Pinto-Carbo M."/>
        </authorList>
    </citation>
    <scope>NUCLEOTIDE SEQUENCE [LARGE SCALE GENOMIC DNA]</scope>
    <source>
        <strain evidence="7">UZHbot4</strain>
    </source>
</reference>
<name>A0A0L0ME76_9BURK</name>
<comment type="subcellular location">
    <subcellularLocation>
        <location evidence="1">Membrane</location>
        <topology evidence="1">Multi-pass membrane protein</topology>
    </subcellularLocation>
</comment>
<comment type="caution">
    <text evidence="6">The sequence shown here is derived from an EMBL/GenBank/DDBJ whole genome shotgun (WGS) entry which is preliminary data.</text>
</comment>
<accession>A0A0L0ME76</accession>
<evidence type="ECO:0000256" key="5">
    <source>
        <dbReference type="SAM" id="Phobius"/>
    </source>
</evidence>
<keyword evidence="2 5" id="KW-0812">Transmembrane</keyword>
<evidence type="ECO:0000256" key="3">
    <source>
        <dbReference type="ARBA" id="ARBA00022989"/>
    </source>
</evidence>
<keyword evidence="3 5" id="KW-1133">Transmembrane helix</keyword>
<dbReference type="InterPro" id="IPR007688">
    <property type="entry name" value="Conjugal_tfr_TrbL/VirB6"/>
</dbReference>
<feature type="transmembrane region" description="Helical" evidence="5">
    <location>
        <begin position="207"/>
        <end position="231"/>
    </location>
</feature>
<gene>
    <name evidence="6" type="ORF">BVER_05668c</name>
</gene>
<evidence type="ECO:0000313" key="6">
    <source>
        <dbReference type="EMBL" id="KND60586.1"/>
    </source>
</evidence>
<dbReference type="RefSeq" id="WP_050453531.1">
    <property type="nucleotide sequence ID" value="NZ_LFJJ01000055.1"/>
</dbReference>
<proteinExistence type="predicted"/>
<evidence type="ECO:0000256" key="2">
    <source>
        <dbReference type="ARBA" id="ARBA00022692"/>
    </source>
</evidence>
<feature type="transmembrane region" description="Helical" evidence="5">
    <location>
        <begin position="243"/>
        <end position="262"/>
    </location>
</feature>
<dbReference type="EMBL" id="LFJJ01000055">
    <property type="protein sequence ID" value="KND60586.1"/>
    <property type="molecule type" value="Genomic_DNA"/>
</dbReference>
<dbReference type="PATRIC" id="fig|242163.4.peg.5733"/>
<dbReference type="OrthoDB" id="9006928at2"/>
<protein>
    <submittedName>
        <fullName evidence="6">Inner membrane protein of type IV secretion of T-DNA complex, VirB6</fullName>
    </submittedName>
</protein>
<sequence>MNFTLFSDLFQQIDSTTNTFVSTISSNVVTAAMPVITAGLTVTFIFYGLLVARGAVEDSIRDFVFKCFKIGMIVSIASAGGLYQTQIADAIQKTPDEFATMLLPASAGQVQGNAAADLVDKAAGAGFDKAGDAFNKAATWNIGGAVSFGAFGVLCTLATAFLTAIGGAFILLAKIALAILAGLGPLFILALLFKSTSRFFEAWCGQVLTYGLTVLLVSSVFGLMMQLYTGFMDKVQLDGSFSFAYSLGGCVILSIACILIVIQLPSIAAGLANGVGIGLWHELRVAKGVGGAGVGAVRGAISAPGRGHQRR</sequence>
<dbReference type="GO" id="GO:0016020">
    <property type="term" value="C:membrane"/>
    <property type="evidence" value="ECO:0007669"/>
    <property type="project" value="UniProtKB-SubCell"/>
</dbReference>
<feature type="transmembrane region" description="Helical" evidence="5">
    <location>
        <begin position="31"/>
        <end position="52"/>
    </location>
</feature>
<keyword evidence="4 5" id="KW-0472">Membrane</keyword>
<evidence type="ECO:0000256" key="4">
    <source>
        <dbReference type="ARBA" id="ARBA00023136"/>
    </source>
</evidence>
<dbReference type="Proteomes" id="UP000036959">
    <property type="component" value="Unassembled WGS sequence"/>
</dbReference>
<feature type="transmembrane region" description="Helical" evidence="5">
    <location>
        <begin position="145"/>
        <end position="169"/>
    </location>
</feature>
<organism evidence="6 7">
    <name type="scientific">Candidatus Burkholderia verschuerenii</name>
    <dbReference type="NCBI Taxonomy" id="242163"/>
    <lineage>
        <taxon>Bacteria</taxon>
        <taxon>Pseudomonadati</taxon>
        <taxon>Pseudomonadota</taxon>
        <taxon>Betaproteobacteria</taxon>
        <taxon>Burkholderiales</taxon>
        <taxon>Burkholderiaceae</taxon>
        <taxon>Burkholderia</taxon>
    </lineage>
</organism>